<feature type="region of interest" description="Disordered" evidence="1">
    <location>
        <begin position="322"/>
        <end position="344"/>
    </location>
</feature>
<protein>
    <submittedName>
        <fullName evidence="2">Uncharacterized protein</fullName>
    </submittedName>
</protein>
<dbReference type="AlphaFoldDB" id="A0A9Q8W8J5"/>
<feature type="region of interest" description="Disordered" evidence="1">
    <location>
        <begin position="141"/>
        <end position="164"/>
    </location>
</feature>
<evidence type="ECO:0000313" key="2">
    <source>
        <dbReference type="EMBL" id="UQC74648.1"/>
    </source>
</evidence>
<dbReference type="EMBL" id="CP019471">
    <property type="protein sequence ID" value="UQC74648.1"/>
    <property type="molecule type" value="Genomic_DNA"/>
</dbReference>
<evidence type="ECO:0000256" key="1">
    <source>
        <dbReference type="SAM" id="MobiDB-lite"/>
    </source>
</evidence>
<keyword evidence="3" id="KW-1185">Reference proteome</keyword>
<dbReference type="Proteomes" id="UP000830671">
    <property type="component" value="Chromosome 1"/>
</dbReference>
<name>A0A9Q8W8J5_9PEZI</name>
<reference evidence="2" key="1">
    <citation type="journal article" date="2021" name="Mol. Plant Microbe Interact.">
        <title>Complete Genome Sequence of the Plant-Pathogenic Fungus Colletotrichum lupini.</title>
        <authorList>
            <person name="Baroncelli R."/>
            <person name="Pensec F."/>
            <person name="Da Lio D."/>
            <person name="Boufleur T."/>
            <person name="Vicente I."/>
            <person name="Sarrocco S."/>
            <person name="Picot A."/>
            <person name="Baraldi E."/>
            <person name="Sukno S."/>
            <person name="Thon M."/>
            <person name="Le Floch G."/>
        </authorList>
    </citation>
    <scope>NUCLEOTIDE SEQUENCE</scope>
    <source>
        <strain evidence="2">IMI 504893</strain>
    </source>
</reference>
<organism evidence="2 3">
    <name type="scientific">Colletotrichum lupini</name>
    <dbReference type="NCBI Taxonomy" id="145971"/>
    <lineage>
        <taxon>Eukaryota</taxon>
        <taxon>Fungi</taxon>
        <taxon>Dikarya</taxon>
        <taxon>Ascomycota</taxon>
        <taxon>Pezizomycotina</taxon>
        <taxon>Sordariomycetes</taxon>
        <taxon>Hypocreomycetidae</taxon>
        <taxon>Glomerellales</taxon>
        <taxon>Glomerellaceae</taxon>
        <taxon>Colletotrichum</taxon>
        <taxon>Colletotrichum acutatum species complex</taxon>
    </lineage>
</organism>
<dbReference type="GeneID" id="73335351"/>
<gene>
    <name evidence="2" type="ORF">CLUP02_01299</name>
</gene>
<proteinExistence type="predicted"/>
<feature type="compositionally biased region" description="Polar residues" evidence="1">
    <location>
        <begin position="89"/>
        <end position="102"/>
    </location>
</feature>
<accession>A0A9Q8W8J5</accession>
<dbReference type="KEGG" id="clup:CLUP02_01299"/>
<dbReference type="RefSeq" id="XP_049136298.1">
    <property type="nucleotide sequence ID" value="XM_049280341.1"/>
</dbReference>
<sequence length="344" mass="36877">MGNDPRKTWTSIVPRWRGDRWNRLTRQTIDESNRSWFVGPAGNRIVENAIRHPSHFLRAVSVFWSLVSERSLVVVVGSSSKPLRLPQASPCNNSTTGASSTAVPPHAHALSEGPELSPALRISAPTRYLTAVTAAVDSTTFGSGASPSSHPSHRIRPPCPAQQTATKGLGLPSLLRSWDASGASIPSGMQPPVSRDTCIADLRDAQSGLGHTPNVNVTPQMQIPDLSTVTIFISDSTTDTSTAHLPALALSRSVLITHCIYNTWSLRFDNRLGGGASLDHLLQCNLNDRSLCSWSWLSNASNPRHHYHLGLGLGFGGEFTHDASPPPLSTNRSDGGANSAENLP</sequence>
<feature type="region of interest" description="Disordered" evidence="1">
    <location>
        <begin position="84"/>
        <end position="114"/>
    </location>
</feature>
<evidence type="ECO:0000313" key="3">
    <source>
        <dbReference type="Proteomes" id="UP000830671"/>
    </source>
</evidence>